<reference evidence="2" key="1">
    <citation type="journal article" date="2019" name="Sci. Rep.">
        <title>Draft genome of Tanacetum cinerariifolium, the natural source of mosquito coil.</title>
        <authorList>
            <person name="Yamashiro T."/>
            <person name="Shiraishi A."/>
            <person name="Satake H."/>
            <person name="Nakayama K."/>
        </authorList>
    </citation>
    <scope>NUCLEOTIDE SEQUENCE</scope>
</reference>
<comment type="caution">
    <text evidence="2">The sequence shown here is derived from an EMBL/GenBank/DDBJ whole genome shotgun (WGS) entry which is preliminary data.</text>
</comment>
<evidence type="ECO:0000313" key="2">
    <source>
        <dbReference type="EMBL" id="GFD20857.1"/>
    </source>
</evidence>
<feature type="non-terminal residue" evidence="2">
    <location>
        <position position="108"/>
    </location>
</feature>
<dbReference type="AlphaFoldDB" id="A0A699UEK0"/>
<organism evidence="2">
    <name type="scientific">Tanacetum cinerariifolium</name>
    <name type="common">Dalmatian daisy</name>
    <name type="synonym">Chrysanthemum cinerariifolium</name>
    <dbReference type="NCBI Taxonomy" id="118510"/>
    <lineage>
        <taxon>Eukaryota</taxon>
        <taxon>Viridiplantae</taxon>
        <taxon>Streptophyta</taxon>
        <taxon>Embryophyta</taxon>
        <taxon>Tracheophyta</taxon>
        <taxon>Spermatophyta</taxon>
        <taxon>Magnoliopsida</taxon>
        <taxon>eudicotyledons</taxon>
        <taxon>Gunneridae</taxon>
        <taxon>Pentapetalae</taxon>
        <taxon>asterids</taxon>
        <taxon>campanulids</taxon>
        <taxon>Asterales</taxon>
        <taxon>Asteraceae</taxon>
        <taxon>Asteroideae</taxon>
        <taxon>Anthemideae</taxon>
        <taxon>Anthemidinae</taxon>
        <taxon>Tanacetum</taxon>
    </lineage>
</organism>
<dbReference type="EMBL" id="BKCJ011325295">
    <property type="protein sequence ID" value="GFD20857.1"/>
    <property type="molecule type" value="Genomic_DNA"/>
</dbReference>
<evidence type="ECO:0000256" key="1">
    <source>
        <dbReference type="SAM" id="MobiDB-lite"/>
    </source>
</evidence>
<protein>
    <submittedName>
        <fullName evidence="2">Uncharacterized protein</fullName>
    </submittedName>
</protein>
<accession>A0A699UEK0</accession>
<proteinExistence type="predicted"/>
<gene>
    <name evidence="2" type="ORF">Tci_892826</name>
</gene>
<feature type="region of interest" description="Disordered" evidence="1">
    <location>
        <begin position="68"/>
        <end position="108"/>
    </location>
</feature>
<name>A0A699UEK0_TANCI</name>
<sequence>MAPICGKRQILDFPGRHVARECRRGIICSQKADMGLQKVHMLVKNKKTHLWRFLAIFQQQHHLLSPPQLTTTAHHHLLSPPPPPIDPMTTTTTTRHDHHHSTQAELFK</sequence>